<name>H6BTI4_EXODN</name>
<accession>H6BTI4</accession>
<evidence type="ECO:0000313" key="2">
    <source>
        <dbReference type="EMBL" id="EHY55412.1"/>
    </source>
</evidence>
<keyword evidence="1" id="KW-0472">Membrane</keyword>
<feature type="transmembrane region" description="Helical" evidence="1">
    <location>
        <begin position="68"/>
        <end position="91"/>
    </location>
</feature>
<dbReference type="VEuPathDB" id="FungiDB:HMPREF1120_03549"/>
<dbReference type="EMBL" id="JH226132">
    <property type="protein sequence ID" value="EHY55411.1"/>
    <property type="molecule type" value="Genomic_DNA"/>
</dbReference>
<keyword evidence="3" id="KW-1185">Reference proteome</keyword>
<gene>
    <name evidence="2" type="ORF">HMPREF1120_03549</name>
</gene>
<dbReference type="EMBL" id="JH226132">
    <property type="protein sequence ID" value="EHY55412.1"/>
    <property type="molecule type" value="Genomic_DNA"/>
</dbReference>
<dbReference type="RefSeq" id="XP_009155872.1">
    <property type="nucleotide sequence ID" value="XM_009157624.1"/>
</dbReference>
<keyword evidence="1" id="KW-1133">Transmembrane helix</keyword>
<dbReference type="RefSeq" id="XP_009155873.1">
    <property type="nucleotide sequence ID" value="XM_009157625.1"/>
</dbReference>
<protein>
    <submittedName>
        <fullName evidence="2">Uncharacterized protein</fullName>
    </submittedName>
</protein>
<sequence>MLDGTTVYFGDLPILSLDALSMSLSSHVLQLLQVFCNSRVQGVPRDRWLPWPHRVPSLIWMSRVPLPAILWSFAVSSISAWQTVTVIVVYLSMSIMQCIRVEP</sequence>
<evidence type="ECO:0000256" key="1">
    <source>
        <dbReference type="SAM" id="Phobius"/>
    </source>
</evidence>
<keyword evidence="1" id="KW-0812">Transmembrane</keyword>
<organism evidence="2 3">
    <name type="scientific">Exophiala dermatitidis (strain ATCC 34100 / CBS 525.76 / NIH/UT8656)</name>
    <name type="common">Black yeast</name>
    <name type="synonym">Wangiella dermatitidis</name>
    <dbReference type="NCBI Taxonomy" id="858893"/>
    <lineage>
        <taxon>Eukaryota</taxon>
        <taxon>Fungi</taxon>
        <taxon>Dikarya</taxon>
        <taxon>Ascomycota</taxon>
        <taxon>Pezizomycotina</taxon>
        <taxon>Eurotiomycetes</taxon>
        <taxon>Chaetothyriomycetidae</taxon>
        <taxon>Chaetothyriales</taxon>
        <taxon>Herpotrichiellaceae</taxon>
        <taxon>Exophiala</taxon>
    </lineage>
</organism>
<dbReference type="HOGENOM" id="CLU_2263735_0_0_1"/>
<proteinExistence type="predicted"/>
<reference evidence="2" key="1">
    <citation type="submission" date="2011-07" db="EMBL/GenBank/DDBJ databases">
        <title>The Genome Sequence of Exophiala (Wangiella) dermatitidis NIH/UT8656.</title>
        <authorList>
            <consortium name="The Broad Institute Genome Sequencing Platform"/>
            <person name="Cuomo C."/>
            <person name="Wang Z."/>
            <person name="Hunicke-Smith S."/>
            <person name="Szanislo P.J."/>
            <person name="Earl A."/>
            <person name="Young S.K."/>
            <person name="Zeng Q."/>
            <person name="Gargeya S."/>
            <person name="Fitzgerald M."/>
            <person name="Haas B."/>
            <person name="Abouelleil A."/>
            <person name="Alvarado L."/>
            <person name="Arachchi H.M."/>
            <person name="Berlin A."/>
            <person name="Brown A."/>
            <person name="Chapman S.B."/>
            <person name="Chen Z."/>
            <person name="Dunbar C."/>
            <person name="Freedman E."/>
            <person name="Gearin G."/>
            <person name="Gellesch M."/>
            <person name="Goldberg J."/>
            <person name="Griggs A."/>
            <person name="Gujja S."/>
            <person name="Heiman D."/>
            <person name="Howarth C."/>
            <person name="Larson L."/>
            <person name="Lui A."/>
            <person name="MacDonald P.J.P."/>
            <person name="Montmayeur A."/>
            <person name="Murphy C."/>
            <person name="Neiman D."/>
            <person name="Pearson M."/>
            <person name="Priest M."/>
            <person name="Roberts A."/>
            <person name="Saif S."/>
            <person name="Shea T."/>
            <person name="Shenoy N."/>
            <person name="Sisk P."/>
            <person name="Stolte C."/>
            <person name="Sykes S."/>
            <person name="Wortman J."/>
            <person name="Nusbaum C."/>
            <person name="Birren B."/>
        </authorList>
    </citation>
    <scope>NUCLEOTIDE SEQUENCE</scope>
    <source>
        <strain evidence="2">NIH/UT8656</strain>
    </source>
</reference>
<dbReference type="AlphaFoldDB" id="H6BTI4"/>
<dbReference type="GeneID" id="20308188"/>
<evidence type="ECO:0000313" key="3">
    <source>
        <dbReference type="Proteomes" id="UP000007304"/>
    </source>
</evidence>
<dbReference type="Proteomes" id="UP000007304">
    <property type="component" value="Unassembled WGS sequence"/>
</dbReference>